<dbReference type="EMBL" id="VJXY01000098">
    <property type="protein sequence ID" value="MBD6620977.1"/>
    <property type="molecule type" value="Genomic_DNA"/>
</dbReference>
<organism evidence="1 2">
    <name type="scientific">Komarekiella delphini-convector SJRDD-AB1</name>
    <dbReference type="NCBI Taxonomy" id="2593771"/>
    <lineage>
        <taxon>Bacteria</taxon>
        <taxon>Bacillati</taxon>
        <taxon>Cyanobacteriota</taxon>
        <taxon>Cyanophyceae</taxon>
        <taxon>Nostocales</taxon>
        <taxon>Nostocaceae</taxon>
        <taxon>Komarekiella</taxon>
        <taxon>Komarekiella delphini-convector</taxon>
    </lineage>
</organism>
<proteinExistence type="predicted"/>
<evidence type="ECO:0000313" key="2">
    <source>
        <dbReference type="Proteomes" id="UP001165986"/>
    </source>
</evidence>
<comment type="caution">
    <text evidence="1">The sequence shown here is derived from an EMBL/GenBank/DDBJ whole genome shotgun (WGS) entry which is preliminary data.</text>
</comment>
<gene>
    <name evidence="1" type="ORF">FNW02_35935</name>
</gene>
<dbReference type="AlphaFoldDB" id="A0AA40VVC3"/>
<reference evidence="1" key="1">
    <citation type="submission" date="2019-07" db="EMBL/GenBank/DDBJ databases">
        <title>Toxilogical consequences of a new and cryptic species of cyanobacteria (Komarekiella delphini-convector) recovered from the epidermis of a bottlenose dolphin and 1500 ft. in the air.</title>
        <authorList>
            <person name="Brown A.O."/>
            <person name="Dvorak P."/>
            <person name="Villanueva C.D."/>
            <person name="Foss A.J."/>
            <person name="Garvey A.D."/>
            <person name="Gibson Q.A."/>
            <person name="Johansen J.R."/>
            <person name="Casamatta D.A."/>
        </authorList>
    </citation>
    <scope>NUCLEOTIDE SEQUENCE</scope>
    <source>
        <strain evidence="1">SJRDD-AB1</strain>
    </source>
</reference>
<name>A0AA40VVC3_9NOST</name>
<dbReference type="Proteomes" id="UP001165986">
    <property type="component" value="Unassembled WGS sequence"/>
</dbReference>
<accession>A0AA40VVC3</accession>
<evidence type="ECO:0000313" key="1">
    <source>
        <dbReference type="EMBL" id="MBD6620977.1"/>
    </source>
</evidence>
<dbReference type="RefSeq" id="WP_191762296.1">
    <property type="nucleotide sequence ID" value="NZ_VJXY01000098.1"/>
</dbReference>
<sequence length="75" mass="8873">MDGQDNLSNYWWERVKSYARIVIEKVECGVESVKEFLSTFTSDECWGAMIEFEEIEPEKFNQMIAIAPDWVEWMG</sequence>
<keyword evidence="2" id="KW-1185">Reference proteome</keyword>
<protein>
    <submittedName>
        <fullName evidence="1">Uncharacterized protein</fullName>
    </submittedName>
</protein>